<evidence type="ECO:0000256" key="2">
    <source>
        <dbReference type="ARBA" id="ARBA00021549"/>
    </source>
</evidence>
<evidence type="ECO:0000313" key="12">
    <source>
        <dbReference type="EMBL" id="MFC4161750.1"/>
    </source>
</evidence>
<evidence type="ECO:0000256" key="10">
    <source>
        <dbReference type="ARBA" id="ARBA00030775"/>
    </source>
</evidence>
<keyword evidence="3" id="KW-1003">Cell membrane</keyword>
<evidence type="ECO:0000256" key="9">
    <source>
        <dbReference type="ARBA" id="ARBA00025772"/>
    </source>
</evidence>
<keyword evidence="5" id="KW-0997">Cell inner membrane</keyword>
<evidence type="ECO:0000256" key="4">
    <source>
        <dbReference type="ARBA" id="ARBA00022481"/>
    </source>
</evidence>
<keyword evidence="4" id="KW-0488">Methylation</keyword>
<evidence type="ECO:0000256" key="7">
    <source>
        <dbReference type="ARBA" id="ARBA00022989"/>
    </source>
</evidence>
<keyword evidence="13" id="KW-1185">Reference proteome</keyword>
<gene>
    <name evidence="12" type="ORF">ACFOW7_20650</name>
</gene>
<reference evidence="13" key="1">
    <citation type="journal article" date="2019" name="Int. J. Syst. Evol. Microbiol.">
        <title>The Global Catalogue of Microorganisms (GCM) 10K type strain sequencing project: providing services to taxonomists for standard genome sequencing and annotation.</title>
        <authorList>
            <consortium name="The Broad Institute Genomics Platform"/>
            <consortium name="The Broad Institute Genome Sequencing Center for Infectious Disease"/>
            <person name="Wu L."/>
            <person name="Ma J."/>
        </authorList>
    </citation>
    <scope>NUCLEOTIDE SEQUENCE [LARGE SCALE GENOMIC DNA]</scope>
    <source>
        <strain evidence="13">LMG 29894</strain>
    </source>
</reference>
<dbReference type="Pfam" id="PF07963">
    <property type="entry name" value="N_methyl"/>
    <property type="match status" value="1"/>
</dbReference>
<evidence type="ECO:0000256" key="5">
    <source>
        <dbReference type="ARBA" id="ARBA00022519"/>
    </source>
</evidence>
<accession>A0ABV8MXQ0</accession>
<keyword evidence="7" id="KW-1133">Transmembrane helix</keyword>
<dbReference type="PROSITE" id="PS00409">
    <property type="entry name" value="PROKAR_NTER_METHYL"/>
    <property type="match status" value="1"/>
</dbReference>
<dbReference type="InterPro" id="IPR045584">
    <property type="entry name" value="Pilin-like"/>
</dbReference>
<comment type="caution">
    <text evidence="12">The sequence shown here is derived from an EMBL/GenBank/DDBJ whole genome shotgun (WGS) entry which is preliminary data.</text>
</comment>
<dbReference type="Proteomes" id="UP001595791">
    <property type="component" value="Unassembled WGS sequence"/>
</dbReference>
<protein>
    <recommendedName>
        <fullName evidence="2">Type II secretion system protein H</fullName>
    </recommendedName>
    <alternativeName>
        <fullName evidence="10">General secretion pathway protein H</fullName>
    </alternativeName>
</protein>
<keyword evidence="8" id="KW-0472">Membrane</keyword>
<evidence type="ECO:0000313" key="13">
    <source>
        <dbReference type="Proteomes" id="UP001595791"/>
    </source>
</evidence>
<evidence type="ECO:0000256" key="3">
    <source>
        <dbReference type="ARBA" id="ARBA00022475"/>
    </source>
</evidence>
<dbReference type="Gene3D" id="3.30.700.10">
    <property type="entry name" value="Glycoprotein, Type 4 Pilin"/>
    <property type="match status" value="1"/>
</dbReference>
<sequence length="172" mass="17812">MSPSRAARPVRLLPAQAGFTLVELLTVLLLAAILAATVAPRINIRPTFEARGYADEAISAFRYARAAAIAMRRNVCVTISGGNLLQLRYAPTYGASAAVANCTANLGRPDGQSGAYSLSAATGVAIAPNQSVIFDSLGRPDLASALTVSISGDSGSLTRSFVVEAETGYVHE</sequence>
<evidence type="ECO:0000256" key="8">
    <source>
        <dbReference type="ARBA" id="ARBA00023136"/>
    </source>
</evidence>
<dbReference type="SUPFAM" id="SSF54523">
    <property type="entry name" value="Pili subunits"/>
    <property type="match status" value="1"/>
</dbReference>
<organism evidence="12 13">
    <name type="scientific">Chitinimonas lacunae</name>
    <dbReference type="NCBI Taxonomy" id="1963018"/>
    <lineage>
        <taxon>Bacteria</taxon>
        <taxon>Pseudomonadati</taxon>
        <taxon>Pseudomonadota</taxon>
        <taxon>Betaproteobacteria</taxon>
        <taxon>Neisseriales</taxon>
        <taxon>Chitinibacteraceae</taxon>
        <taxon>Chitinimonas</taxon>
    </lineage>
</organism>
<dbReference type="InterPro" id="IPR012902">
    <property type="entry name" value="N_methyl_site"/>
</dbReference>
<dbReference type="Pfam" id="PF12019">
    <property type="entry name" value="GspH"/>
    <property type="match status" value="1"/>
</dbReference>
<evidence type="ECO:0000256" key="1">
    <source>
        <dbReference type="ARBA" id="ARBA00004377"/>
    </source>
</evidence>
<dbReference type="NCBIfam" id="TIGR02532">
    <property type="entry name" value="IV_pilin_GFxxxE"/>
    <property type="match status" value="1"/>
</dbReference>
<dbReference type="RefSeq" id="WP_378168226.1">
    <property type="nucleotide sequence ID" value="NZ_JBHSBU010000002.1"/>
</dbReference>
<dbReference type="EMBL" id="JBHSBU010000002">
    <property type="protein sequence ID" value="MFC4161750.1"/>
    <property type="molecule type" value="Genomic_DNA"/>
</dbReference>
<keyword evidence="6" id="KW-0812">Transmembrane</keyword>
<dbReference type="InterPro" id="IPR022346">
    <property type="entry name" value="T2SS_GspH"/>
</dbReference>
<evidence type="ECO:0000256" key="6">
    <source>
        <dbReference type="ARBA" id="ARBA00022692"/>
    </source>
</evidence>
<comment type="similarity">
    <text evidence="9">Belongs to the GSP H family.</text>
</comment>
<name>A0ABV8MXQ0_9NEIS</name>
<comment type="subcellular location">
    <subcellularLocation>
        <location evidence="1">Cell inner membrane</location>
        <topology evidence="1">Single-pass membrane protein</topology>
    </subcellularLocation>
</comment>
<proteinExistence type="inferred from homology"/>
<feature type="domain" description="General secretion pathway GspH" evidence="11">
    <location>
        <begin position="54"/>
        <end position="162"/>
    </location>
</feature>
<evidence type="ECO:0000259" key="11">
    <source>
        <dbReference type="Pfam" id="PF12019"/>
    </source>
</evidence>